<gene>
    <name evidence="1" type="ORF">TSPI_04596</name>
</gene>
<proteinExistence type="predicted"/>
<evidence type="ECO:0000313" key="2">
    <source>
        <dbReference type="Proteomes" id="UP001558632"/>
    </source>
</evidence>
<sequence length="75" mass="8628">MAVDVKKTAFQLIPGNVPREAQQLLVVGLRLLHFICQFDHHYTSVPLPQVLVSRVTYYICVWCAMKCMVSMIFET</sequence>
<protein>
    <submittedName>
        <fullName evidence="1">Uncharacterized protein</fullName>
    </submittedName>
</protein>
<name>A0ABR3K3V3_TRISP</name>
<evidence type="ECO:0000313" key="1">
    <source>
        <dbReference type="EMBL" id="KAL1229461.1"/>
    </source>
</evidence>
<accession>A0ABR3K3V3</accession>
<comment type="caution">
    <text evidence="1">The sequence shown here is derived from an EMBL/GenBank/DDBJ whole genome shotgun (WGS) entry which is preliminary data.</text>
</comment>
<keyword evidence="2" id="KW-1185">Reference proteome</keyword>
<dbReference type="Proteomes" id="UP001558632">
    <property type="component" value="Unassembled WGS sequence"/>
</dbReference>
<reference evidence="1 2" key="1">
    <citation type="submission" date="2024-07" db="EMBL/GenBank/DDBJ databases">
        <title>Enhanced genomic and transcriptomic resources for Trichinella pseudospiralis and T. spiralis underpin the discovery of pronounced molecular differences between stages and species.</title>
        <authorList>
            <person name="Pasi K.K."/>
            <person name="La Rosa G."/>
            <person name="Gomez-Morales M.A."/>
            <person name="Tosini F."/>
            <person name="Sumanam S."/>
            <person name="Young N.D."/>
            <person name="Chang B.C."/>
            <person name="Robin G.B."/>
        </authorList>
    </citation>
    <scope>NUCLEOTIDE SEQUENCE [LARGE SCALE GENOMIC DNA]</scope>
    <source>
        <strain evidence="1">ISS534</strain>
    </source>
</reference>
<dbReference type="EMBL" id="JBEUSY010000490">
    <property type="protein sequence ID" value="KAL1229461.1"/>
    <property type="molecule type" value="Genomic_DNA"/>
</dbReference>
<organism evidence="1 2">
    <name type="scientific">Trichinella spiralis</name>
    <name type="common">Trichina worm</name>
    <dbReference type="NCBI Taxonomy" id="6334"/>
    <lineage>
        <taxon>Eukaryota</taxon>
        <taxon>Metazoa</taxon>
        <taxon>Ecdysozoa</taxon>
        <taxon>Nematoda</taxon>
        <taxon>Enoplea</taxon>
        <taxon>Dorylaimia</taxon>
        <taxon>Trichinellida</taxon>
        <taxon>Trichinellidae</taxon>
        <taxon>Trichinella</taxon>
    </lineage>
</organism>